<dbReference type="EMBL" id="BSFE01000007">
    <property type="protein sequence ID" value="GLK52908.1"/>
    <property type="molecule type" value="Genomic_DNA"/>
</dbReference>
<dbReference type="Proteomes" id="UP001143486">
    <property type="component" value="Unassembled WGS sequence"/>
</dbReference>
<gene>
    <name evidence="3" type="ORF">GCM10017621_24160</name>
</gene>
<sequence>MSVKHNFRKLLLVTTSCAFFAACADTSISSPGAENPGTPPGDGGGNPPPAGQTIDLIPAGGCGTGSIRETSVTNGDITINACEITGNITTNTTIAANAGVIITGPVFVGVDGGASATLTIEPGATLFGASGGDYLVVARGSRIEAAGTADSPIVFTARADIEGNAGENDKGLWGGLVINGFAPINACIDATAVGGSADCEKSGEGSSGLFGGADPADNSGTLNYVQVRFAGFKVNNEDELNGIAFQGVGSGTDVNFVQVHNNSDDGIEMFGGTVDLRHMVLTGNDDDSMDYTDGWQGRAQYVLVRQGPSGDQGWEFDNRSSNNTLLPRSNPMISNFTLIGNRNGTGSNDSDEGMLIREGTAGEFYNGIVIDFGNACLNIDQTETFNRIGASGAAGDEDLVFQSTVLDCVTNFKEDASDPVDISTWFLGQANNDTVDNSLSGVFPGPVELAVTATDVNAIDPWFETTDYIGAFAADETDASNWAAGWTYDLFEDPGCPAGTTESAETIDGQRVCQITGNITTDVHLTRGSIYELVGPVFVGVDRGADAASPLPSGIEAELRIDPGVTVFGSAGSDYIVVARGSTIRSNGTRTAPVVFTARDDVEGTVGIADIGLWGGLVINGRAPINACIDGTAAGGTVDCEKSGEGSSGLFGGANPADDSGNIFYTQVRFAGFKVNNEDELNGIAFQGIGSGTEVDYIQVHNNADDGIEMFGGAVDLRHVVLTGNSDDSMDYTDGWQGRAQYVLVRQGPSGDQGWEFDNRSSNNTLLPRSNPTISNFTLIGRRNGTGSNDSDEGMLIREGTAGEFYNGIVIDFGNACLNIDQTETFDRIGASGAAGDEDLVFQSTVLDCVTNFKEDASDPVDISTWFLGQANNDTITNTMGGFAFFAGSTGVVPGATEQAVAATDVNAIDPWFVDVDYVGAVEDANDTWYQGWTYVPQ</sequence>
<dbReference type="RefSeq" id="WP_271187268.1">
    <property type="nucleotide sequence ID" value="NZ_BSFE01000007.1"/>
</dbReference>
<feature type="region of interest" description="Disordered" evidence="1">
    <location>
        <begin position="29"/>
        <end position="53"/>
    </location>
</feature>
<dbReference type="SMART" id="SM00710">
    <property type="entry name" value="PbH1"/>
    <property type="match status" value="6"/>
</dbReference>
<keyword evidence="2" id="KW-0732">Signal</keyword>
<evidence type="ECO:0000256" key="1">
    <source>
        <dbReference type="SAM" id="MobiDB-lite"/>
    </source>
</evidence>
<organism evidence="3 4">
    <name type="scientific">Maricaulis virginensis</name>
    <dbReference type="NCBI Taxonomy" id="144022"/>
    <lineage>
        <taxon>Bacteria</taxon>
        <taxon>Pseudomonadati</taxon>
        <taxon>Pseudomonadota</taxon>
        <taxon>Alphaproteobacteria</taxon>
        <taxon>Maricaulales</taxon>
        <taxon>Maricaulaceae</taxon>
        <taxon>Maricaulis</taxon>
    </lineage>
</organism>
<dbReference type="InterPro" id="IPR006626">
    <property type="entry name" value="PbH1"/>
</dbReference>
<dbReference type="AlphaFoldDB" id="A0A9W6IM97"/>
<proteinExistence type="predicted"/>
<evidence type="ECO:0000313" key="3">
    <source>
        <dbReference type="EMBL" id="GLK52908.1"/>
    </source>
</evidence>
<dbReference type="PROSITE" id="PS51257">
    <property type="entry name" value="PROKAR_LIPOPROTEIN"/>
    <property type="match status" value="1"/>
</dbReference>
<dbReference type="PANTHER" id="PTHR41339">
    <property type="entry name" value="LIPL48"/>
    <property type="match status" value="1"/>
</dbReference>
<reference evidence="3" key="2">
    <citation type="submission" date="2023-01" db="EMBL/GenBank/DDBJ databases">
        <authorList>
            <person name="Sun Q."/>
            <person name="Evtushenko L."/>
        </authorList>
    </citation>
    <scope>NUCLEOTIDE SEQUENCE</scope>
    <source>
        <strain evidence="3">VKM B-1513</strain>
    </source>
</reference>
<evidence type="ECO:0000256" key="2">
    <source>
        <dbReference type="SAM" id="SignalP"/>
    </source>
</evidence>
<feature type="chain" id="PRO_5040730808" description="Lipoprotein" evidence="2">
    <location>
        <begin position="25"/>
        <end position="938"/>
    </location>
</feature>
<evidence type="ECO:0008006" key="5">
    <source>
        <dbReference type="Google" id="ProtNLM"/>
    </source>
</evidence>
<comment type="caution">
    <text evidence="3">The sequence shown here is derived from an EMBL/GenBank/DDBJ whole genome shotgun (WGS) entry which is preliminary data.</text>
</comment>
<keyword evidence="4" id="KW-1185">Reference proteome</keyword>
<reference evidence="3" key="1">
    <citation type="journal article" date="2014" name="Int. J. Syst. Evol. Microbiol.">
        <title>Complete genome sequence of Corynebacterium casei LMG S-19264T (=DSM 44701T), isolated from a smear-ripened cheese.</title>
        <authorList>
            <consortium name="US DOE Joint Genome Institute (JGI-PGF)"/>
            <person name="Walter F."/>
            <person name="Albersmeier A."/>
            <person name="Kalinowski J."/>
            <person name="Ruckert C."/>
        </authorList>
    </citation>
    <scope>NUCLEOTIDE SEQUENCE</scope>
    <source>
        <strain evidence="3">VKM B-1513</strain>
    </source>
</reference>
<evidence type="ECO:0000313" key="4">
    <source>
        <dbReference type="Proteomes" id="UP001143486"/>
    </source>
</evidence>
<dbReference type="PANTHER" id="PTHR41339:SF1">
    <property type="entry name" value="SECRETED PROTEIN"/>
    <property type="match status" value="1"/>
</dbReference>
<name>A0A9W6IM97_9PROT</name>
<feature type="signal peptide" evidence="2">
    <location>
        <begin position="1"/>
        <end position="24"/>
    </location>
</feature>
<protein>
    <recommendedName>
        <fullName evidence="5">Lipoprotein</fullName>
    </recommendedName>
</protein>
<accession>A0A9W6IM97</accession>